<protein>
    <submittedName>
        <fullName evidence="3">Uncharacterized protein</fullName>
    </submittedName>
</protein>
<keyword evidence="4" id="KW-1185">Reference proteome</keyword>
<feature type="compositionally biased region" description="Basic and acidic residues" evidence="1">
    <location>
        <begin position="163"/>
        <end position="189"/>
    </location>
</feature>
<keyword evidence="2" id="KW-1133">Transmembrane helix</keyword>
<dbReference type="HOGENOM" id="CLU_053360_4_1_1"/>
<organism evidence="3 4">
    <name type="scientific">Phanerochaete carnosa (strain HHB-10118-sp)</name>
    <name type="common">White-rot fungus</name>
    <name type="synonym">Peniophora carnosa</name>
    <dbReference type="NCBI Taxonomy" id="650164"/>
    <lineage>
        <taxon>Eukaryota</taxon>
        <taxon>Fungi</taxon>
        <taxon>Dikarya</taxon>
        <taxon>Basidiomycota</taxon>
        <taxon>Agaricomycotina</taxon>
        <taxon>Agaricomycetes</taxon>
        <taxon>Polyporales</taxon>
        <taxon>Phanerochaetaceae</taxon>
        <taxon>Phanerochaete</taxon>
    </lineage>
</organism>
<dbReference type="InParanoid" id="K5W149"/>
<dbReference type="Proteomes" id="UP000008370">
    <property type="component" value="Unassembled WGS sequence"/>
</dbReference>
<dbReference type="EMBL" id="JH930470">
    <property type="protein sequence ID" value="EKM57578.1"/>
    <property type="molecule type" value="Genomic_DNA"/>
</dbReference>
<evidence type="ECO:0000256" key="2">
    <source>
        <dbReference type="SAM" id="Phobius"/>
    </source>
</evidence>
<feature type="transmembrane region" description="Helical" evidence="2">
    <location>
        <begin position="20"/>
        <end position="45"/>
    </location>
</feature>
<feature type="region of interest" description="Disordered" evidence="1">
    <location>
        <begin position="160"/>
        <end position="189"/>
    </location>
</feature>
<keyword evidence="2" id="KW-0812">Transmembrane</keyword>
<dbReference type="KEGG" id="pco:PHACADRAFT_206475"/>
<sequence length="189" mass="21086">MSSDSASIVSQITIDNSVLFAASVLFVTRIPLIVADLLVLVLTWMKTYRQYREARALNIKSPLTTCLIHDGTVYFFILLALNVAQILSLYVNFVVALSIFTSTMPQILICRFMMNLRQLNLDKSTTPEVGTSQQLASLHTLTFNNDTTTSFMGNMGEPLDYNQDGRGDNVHVSEEQPDHTPHTGEEPDI</sequence>
<dbReference type="OrthoDB" id="2745317at2759"/>
<evidence type="ECO:0000313" key="4">
    <source>
        <dbReference type="Proteomes" id="UP000008370"/>
    </source>
</evidence>
<evidence type="ECO:0000256" key="1">
    <source>
        <dbReference type="SAM" id="MobiDB-lite"/>
    </source>
</evidence>
<keyword evidence="2" id="KW-0472">Membrane</keyword>
<dbReference type="GeneID" id="18912498"/>
<accession>K5W149</accession>
<proteinExistence type="predicted"/>
<name>K5W149_PHACS</name>
<dbReference type="AlphaFoldDB" id="K5W149"/>
<dbReference type="STRING" id="650164.K5W149"/>
<reference evidence="3 4" key="1">
    <citation type="journal article" date="2012" name="BMC Genomics">
        <title>Comparative genomics of the white-rot fungi, Phanerochaete carnosa and P. chrysosporium, to elucidate the genetic basis of the distinct wood types they colonize.</title>
        <authorList>
            <person name="Suzuki H."/>
            <person name="MacDonald J."/>
            <person name="Syed K."/>
            <person name="Salamov A."/>
            <person name="Hori C."/>
            <person name="Aerts A."/>
            <person name="Henrissat B."/>
            <person name="Wiebenga A."/>
            <person name="vanKuyk P.A."/>
            <person name="Barry K."/>
            <person name="Lindquist E."/>
            <person name="LaButti K."/>
            <person name="Lapidus A."/>
            <person name="Lucas S."/>
            <person name="Coutinho P."/>
            <person name="Gong Y."/>
            <person name="Samejima M."/>
            <person name="Mahadevan R."/>
            <person name="Abou-Zaid M."/>
            <person name="de Vries R.P."/>
            <person name="Igarashi K."/>
            <person name="Yadav J.S."/>
            <person name="Grigoriev I.V."/>
            <person name="Master E.R."/>
        </authorList>
    </citation>
    <scope>NUCLEOTIDE SEQUENCE [LARGE SCALE GENOMIC DNA]</scope>
    <source>
        <strain evidence="3 4">HHB-10118-sp</strain>
    </source>
</reference>
<feature type="transmembrane region" description="Helical" evidence="2">
    <location>
        <begin position="66"/>
        <end position="87"/>
    </location>
</feature>
<evidence type="ECO:0000313" key="3">
    <source>
        <dbReference type="EMBL" id="EKM57578.1"/>
    </source>
</evidence>
<dbReference type="RefSeq" id="XP_007392925.1">
    <property type="nucleotide sequence ID" value="XM_007392863.1"/>
</dbReference>
<gene>
    <name evidence="3" type="ORF">PHACADRAFT_206475</name>
</gene>